<organism evidence="2 3">
    <name type="scientific">Gnomoniopsis smithogilvyi</name>
    <dbReference type="NCBI Taxonomy" id="1191159"/>
    <lineage>
        <taxon>Eukaryota</taxon>
        <taxon>Fungi</taxon>
        <taxon>Dikarya</taxon>
        <taxon>Ascomycota</taxon>
        <taxon>Pezizomycotina</taxon>
        <taxon>Sordariomycetes</taxon>
        <taxon>Sordariomycetidae</taxon>
        <taxon>Diaporthales</taxon>
        <taxon>Gnomoniaceae</taxon>
        <taxon>Gnomoniopsis</taxon>
    </lineage>
</organism>
<evidence type="ECO:0000256" key="1">
    <source>
        <dbReference type="SAM" id="SignalP"/>
    </source>
</evidence>
<dbReference type="InterPro" id="IPR011042">
    <property type="entry name" value="6-blade_b-propeller_TolB-like"/>
</dbReference>
<dbReference type="Proteomes" id="UP001140453">
    <property type="component" value="Unassembled WGS sequence"/>
</dbReference>
<dbReference type="OrthoDB" id="9977941at2759"/>
<reference evidence="2" key="1">
    <citation type="submission" date="2022-10" db="EMBL/GenBank/DDBJ databases">
        <title>Tapping the CABI collections for fungal endophytes: first genome assemblies for Collariella, Neodidymelliopsis, Ascochyta clinopodiicola, Didymella pomorum, Didymosphaeria variabile, Neocosmospora piperis and Neocucurbitaria cava.</title>
        <authorList>
            <person name="Hill R."/>
        </authorList>
    </citation>
    <scope>NUCLEOTIDE SEQUENCE</scope>
    <source>
        <strain evidence="2">IMI 355082</strain>
    </source>
</reference>
<accession>A0A9W9CWI1</accession>
<name>A0A9W9CWI1_9PEZI</name>
<feature type="chain" id="PRO_5040765209" description="SMP-30/Gluconolactonase/LRE-like region domain-containing protein" evidence="1">
    <location>
        <begin position="23"/>
        <end position="354"/>
    </location>
</feature>
<dbReference type="SUPFAM" id="SSF63829">
    <property type="entry name" value="Calcium-dependent phosphotriesterase"/>
    <property type="match status" value="1"/>
</dbReference>
<feature type="signal peptide" evidence="1">
    <location>
        <begin position="1"/>
        <end position="22"/>
    </location>
</feature>
<proteinExistence type="predicted"/>
<sequence length="354" mass="37589">MLARTAFSFLILAWVPAARISARYSTKSGDPVRLLYEFPYDTYVENLAVRPNGQILVTPLNIPQLWLVEPDLPGEAFVAYEFPGVLGLTGIVEYQPDVFAVVTGNFSVSTGDPGLGTWAIWSIDLGGVNITSNETTLASPPRVRKITTISEATALNGLSVLSSAEEQYLIVGDVKTGVIYSAEVETGEYAAIVNNTYTEPAPIYGFGTAATDGIKVVEDVLYFGNCGQGIFVKTHLNASDGTPVGDFEVVATKLTSLDQWDDFTFDCEGKVFIAAGGANTVQRIDSRGSVKIIAGNLNSTAIAEATATKFGRRENDDDVLYVTTAGGVATPVDGTIILGGQVLAIEMQSKGSNC</sequence>
<dbReference type="PANTHER" id="PTHR42060">
    <property type="entry name" value="NHL REPEAT-CONTAINING PROTEIN-RELATED"/>
    <property type="match status" value="1"/>
</dbReference>
<dbReference type="EMBL" id="JAPEVB010000004">
    <property type="protein sequence ID" value="KAJ4389812.1"/>
    <property type="molecule type" value="Genomic_DNA"/>
</dbReference>
<gene>
    <name evidence="2" type="ORF">N0V93_007284</name>
</gene>
<keyword evidence="3" id="KW-1185">Reference proteome</keyword>
<keyword evidence="1" id="KW-0732">Signal</keyword>
<evidence type="ECO:0008006" key="4">
    <source>
        <dbReference type="Google" id="ProtNLM"/>
    </source>
</evidence>
<comment type="caution">
    <text evidence="2">The sequence shown here is derived from an EMBL/GenBank/DDBJ whole genome shotgun (WGS) entry which is preliminary data.</text>
</comment>
<evidence type="ECO:0000313" key="3">
    <source>
        <dbReference type="Proteomes" id="UP001140453"/>
    </source>
</evidence>
<dbReference type="Gene3D" id="2.120.10.30">
    <property type="entry name" value="TolB, C-terminal domain"/>
    <property type="match status" value="1"/>
</dbReference>
<protein>
    <recommendedName>
        <fullName evidence="4">SMP-30/Gluconolactonase/LRE-like region domain-containing protein</fullName>
    </recommendedName>
</protein>
<dbReference type="PANTHER" id="PTHR42060:SF1">
    <property type="entry name" value="NHL REPEAT-CONTAINING PROTEIN"/>
    <property type="match status" value="1"/>
</dbReference>
<dbReference type="InterPro" id="IPR052998">
    <property type="entry name" value="Hetero-Diels-Alderase-like"/>
</dbReference>
<evidence type="ECO:0000313" key="2">
    <source>
        <dbReference type="EMBL" id="KAJ4389812.1"/>
    </source>
</evidence>
<dbReference type="AlphaFoldDB" id="A0A9W9CWI1"/>